<dbReference type="Pfam" id="PF00497">
    <property type="entry name" value="SBP_bac_3"/>
    <property type="match status" value="1"/>
</dbReference>
<evidence type="ECO:0000313" key="4">
    <source>
        <dbReference type="Proteomes" id="UP000240974"/>
    </source>
</evidence>
<keyword evidence="4" id="KW-1185">Reference proteome</keyword>
<organism evidence="3 4">
    <name type="scientific">Faecalibacillus intestinalis</name>
    <dbReference type="NCBI Taxonomy" id="1982626"/>
    <lineage>
        <taxon>Bacteria</taxon>
        <taxon>Bacillati</taxon>
        <taxon>Bacillota</taxon>
        <taxon>Erysipelotrichia</taxon>
        <taxon>Erysipelotrichales</taxon>
        <taxon>Coprobacillaceae</taxon>
        <taxon>Faecalibacillus</taxon>
    </lineage>
</organism>
<dbReference type="Gene3D" id="3.40.190.10">
    <property type="entry name" value="Periplasmic binding protein-like II"/>
    <property type="match status" value="2"/>
</dbReference>
<reference evidence="3 4" key="1">
    <citation type="journal article" date="2019" name="Int. J. Syst. Evol. Microbiol.">
        <title>Faecalibacillus intestinalis gen. nov., sp. nov. and Faecalibacillus faecis sp. nov., isolated from human faeces.</title>
        <authorList>
            <person name="Seo B."/>
            <person name="Jeon K."/>
            <person name="Baek I."/>
            <person name="Lee Y.M."/>
            <person name="Baek K."/>
            <person name="Ko G."/>
        </authorList>
    </citation>
    <scope>NUCLEOTIDE SEQUENCE [LARGE SCALE GENOMIC DNA]</scope>
    <source>
        <strain evidence="3 4">SNUG30099</strain>
    </source>
</reference>
<dbReference type="AlphaFoldDB" id="A0A2T3G2S6"/>
<protein>
    <recommendedName>
        <fullName evidence="2">Solute-binding protein family 3/N-terminal domain-containing protein</fullName>
    </recommendedName>
</protein>
<evidence type="ECO:0000313" key="3">
    <source>
        <dbReference type="EMBL" id="PST41850.1"/>
    </source>
</evidence>
<proteinExistence type="predicted"/>
<keyword evidence="1" id="KW-0732">Signal</keyword>
<dbReference type="InterPro" id="IPR001638">
    <property type="entry name" value="Solute-binding_3/MltF_N"/>
</dbReference>
<dbReference type="PANTHER" id="PTHR35936:SF34">
    <property type="entry name" value="ABC TRANSPORTER EXTRACELLULAR-BINDING PROTEIN YCKB-RELATED"/>
    <property type="match status" value="1"/>
</dbReference>
<evidence type="ECO:0000256" key="1">
    <source>
        <dbReference type="ARBA" id="ARBA00022729"/>
    </source>
</evidence>
<dbReference type="PROSITE" id="PS51257">
    <property type="entry name" value="PROKAR_LIPOPROTEIN"/>
    <property type="match status" value="1"/>
</dbReference>
<dbReference type="EMBL" id="PYLQ01000006">
    <property type="protein sequence ID" value="PST41850.1"/>
    <property type="molecule type" value="Genomic_DNA"/>
</dbReference>
<evidence type="ECO:0000259" key="2">
    <source>
        <dbReference type="Pfam" id="PF00497"/>
    </source>
</evidence>
<name>A0A2T3G2S6_9FIRM</name>
<dbReference type="SUPFAM" id="SSF53850">
    <property type="entry name" value="Periplasmic binding protein-like II"/>
    <property type="match status" value="1"/>
</dbReference>
<gene>
    <name evidence="3" type="ORF">C7U54_05770</name>
</gene>
<dbReference type="Proteomes" id="UP000240974">
    <property type="component" value="Unassembled WGS sequence"/>
</dbReference>
<comment type="caution">
    <text evidence="3">The sequence shown here is derived from an EMBL/GenBank/DDBJ whole genome shotgun (WGS) entry which is preliminary data.</text>
</comment>
<feature type="domain" description="Solute-binding protein family 3/N-terminal" evidence="2">
    <location>
        <begin position="34"/>
        <end position="131"/>
    </location>
</feature>
<dbReference type="PANTHER" id="PTHR35936">
    <property type="entry name" value="MEMBRANE-BOUND LYTIC MUREIN TRANSGLYCOSYLASE F"/>
    <property type="match status" value="1"/>
</dbReference>
<sequence length="156" mass="17468">MKLLALTLLATVTTGCASSKQENTWDKIKEKKEIVIGTEGTFAPFSYHDDNDNLVGYDVEVSEALAKELGVKVKFVEVKWDSLIAGLDSDKYDLVTNQVAITAERKKKYDFSIPHTYSYPAIITKKDNTEITKMSDIKGHKFSQTGHGLSMTFMHL</sequence>
<accession>A0A2T3G2S6</accession>